<dbReference type="AlphaFoldDB" id="A0AAU8CYA8"/>
<name>A0AAU8CYA8_9HYPH</name>
<dbReference type="Pfam" id="PF00144">
    <property type="entry name" value="Beta-lactamase"/>
    <property type="match status" value="1"/>
</dbReference>
<geneLocation type="plasmid" evidence="2">
    <name>pMk2240B</name>
</geneLocation>
<dbReference type="InterPro" id="IPR001466">
    <property type="entry name" value="Beta-lactam-related"/>
</dbReference>
<dbReference type="GO" id="GO:0016787">
    <property type="term" value="F:hydrolase activity"/>
    <property type="evidence" value="ECO:0007669"/>
    <property type="project" value="UniProtKB-KW"/>
</dbReference>
<dbReference type="EMBL" id="CP159255">
    <property type="protein sequence ID" value="XCG51956.1"/>
    <property type="molecule type" value="Genomic_DNA"/>
</dbReference>
<evidence type="ECO:0000259" key="1">
    <source>
        <dbReference type="Pfam" id="PF00144"/>
    </source>
</evidence>
<dbReference type="InterPro" id="IPR050789">
    <property type="entry name" value="Diverse_Enzym_Activities"/>
</dbReference>
<dbReference type="PANTHER" id="PTHR43283">
    <property type="entry name" value="BETA-LACTAMASE-RELATED"/>
    <property type="match status" value="1"/>
</dbReference>
<reference evidence="2" key="1">
    <citation type="submission" date="2024-06" db="EMBL/GenBank/DDBJ databases">
        <title>Mesorhizobium karijinii sp. nov., a symbiont of the iconic Swainsona formosa from arid Australia.</title>
        <authorList>
            <person name="Hill Y.J."/>
            <person name="Watkin E.L.J."/>
            <person name="O'Hara G.W."/>
            <person name="Terpolilli J."/>
            <person name="Tye M.L."/>
            <person name="Kohlmeier M.G."/>
        </authorList>
    </citation>
    <scope>NUCLEOTIDE SEQUENCE</scope>
    <source>
        <strain evidence="2">WSM2240</strain>
        <plasmid evidence="2">pMk2240B</plasmid>
    </source>
</reference>
<dbReference type="SUPFAM" id="SSF56601">
    <property type="entry name" value="beta-lactamase/transpeptidase-like"/>
    <property type="match status" value="1"/>
</dbReference>
<keyword evidence="2" id="KW-0614">Plasmid</keyword>
<dbReference type="RefSeq" id="WP_353646218.1">
    <property type="nucleotide sequence ID" value="NZ_CP159255.1"/>
</dbReference>
<gene>
    <name evidence="2" type="ORF">ABVK50_29275</name>
</gene>
<dbReference type="InterPro" id="IPR012338">
    <property type="entry name" value="Beta-lactam/transpept-like"/>
</dbReference>
<dbReference type="Gene3D" id="3.40.710.10">
    <property type="entry name" value="DD-peptidase/beta-lactamase superfamily"/>
    <property type="match status" value="1"/>
</dbReference>
<accession>A0AAU8CYA8</accession>
<keyword evidence="2" id="KW-0378">Hydrolase</keyword>
<proteinExistence type="predicted"/>
<dbReference type="EC" id="3.1.1.103" evidence="2"/>
<protein>
    <submittedName>
        <fullName evidence="2">Serine hydrolase domain-containing protein</fullName>
        <ecNumber evidence="2">3.1.1.103</ecNumber>
    </submittedName>
</protein>
<organism evidence="2">
    <name type="scientific">Mesorhizobium sp. WSM2240</name>
    <dbReference type="NCBI Taxonomy" id="3228851"/>
    <lineage>
        <taxon>Bacteria</taxon>
        <taxon>Pseudomonadati</taxon>
        <taxon>Pseudomonadota</taxon>
        <taxon>Alphaproteobacteria</taxon>
        <taxon>Hyphomicrobiales</taxon>
        <taxon>Phyllobacteriaceae</taxon>
        <taxon>Mesorhizobium</taxon>
    </lineage>
</organism>
<evidence type="ECO:0000313" key="2">
    <source>
        <dbReference type="EMBL" id="XCG51956.1"/>
    </source>
</evidence>
<feature type="domain" description="Beta-lactamase-related" evidence="1">
    <location>
        <begin position="24"/>
        <end position="294"/>
    </location>
</feature>
<sequence length="307" mass="33366">MDESSFHSAWITADGAVNSTGSVSSAFPWWSFTKTVMAICALRLFEDGQLDLDAQLRDKPYTLRQLLQHRSGLPDYGPLKTYHEAVARNDTPWSRDRLLDAVGGDQLVFPPGSGWAYSNVGYMLVRETIEEITGRDLATTLRDMVFAPLPVPSVRLAATPADFSEVFWPDLRTYDPRWVYPGCLIGTPVDAAMVLHALLRGWILKPATLRSMLNRHDLGDAVPGRPWTACGYGLGLMSGLMGEAARAIGHSGAGPHSVNAVYHFPDLAVPITVATFTSGDTDGPAEAEAMSIALRVGQGLLPTLSRR</sequence>